<name>A0A8J6XSK8_9CYAN</name>
<dbReference type="AlphaFoldDB" id="A0A8J6XSK8"/>
<evidence type="ECO:0000313" key="1">
    <source>
        <dbReference type="EMBL" id="MBD2777700.1"/>
    </source>
</evidence>
<dbReference type="RefSeq" id="WP_190836770.1">
    <property type="nucleotide sequence ID" value="NZ_CAWPPI010000117.1"/>
</dbReference>
<organism evidence="1 2">
    <name type="scientific">Iningainema tapete BLCC-T55</name>
    <dbReference type="NCBI Taxonomy" id="2748662"/>
    <lineage>
        <taxon>Bacteria</taxon>
        <taxon>Bacillati</taxon>
        <taxon>Cyanobacteriota</taxon>
        <taxon>Cyanophyceae</taxon>
        <taxon>Nostocales</taxon>
        <taxon>Scytonemataceae</taxon>
        <taxon>Iningainema tapete</taxon>
    </lineage>
</organism>
<keyword evidence="2" id="KW-1185">Reference proteome</keyword>
<sequence>MIITNQNFYVIKKAIITNEQGDLTLGEAAKAKVYRVLINDAGQILLDPVDIEKIPEDQRWLWQNSEAMAMVQRGLQQAAAGEVHDLGSFAQYADLEIDD</sequence>
<dbReference type="Proteomes" id="UP000629098">
    <property type="component" value="Unassembled WGS sequence"/>
</dbReference>
<gene>
    <name evidence="1" type="ORF">ICL16_38090</name>
</gene>
<dbReference type="EMBL" id="JACXAE010000117">
    <property type="protein sequence ID" value="MBD2777700.1"/>
    <property type="molecule type" value="Genomic_DNA"/>
</dbReference>
<evidence type="ECO:0000313" key="2">
    <source>
        <dbReference type="Proteomes" id="UP000629098"/>
    </source>
</evidence>
<comment type="caution">
    <text evidence="1">The sequence shown here is derived from an EMBL/GenBank/DDBJ whole genome shotgun (WGS) entry which is preliminary data.</text>
</comment>
<accession>A0A8J6XSK8</accession>
<proteinExistence type="predicted"/>
<reference evidence="1" key="1">
    <citation type="submission" date="2020-09" db="EMBL/GenBank/DDBJ databases">
        <title>Iningainema tapete sp. nov. (Scytonemataceae, Cyanobacteria) from greenhouses in central Florida (USA) produces two types of nodularin with biosynthetic potential for microcystin-LR and anabaenopeptins.</title>
        <authorList>
            <person name="Berthold D.E."/>
            <person name="Lefler F.W."/>
            <person name="Huang I.-S."/>
            <person name="Abdulla H."/>
            <person name="Zimba P.V."/>
            <person name="Laughinghouse H.D. IV."/>
        </authorList>
    </citation>
    <scope>NUCLEOTIDE SEQUENCE</scope>
    <source>
        <strain evidence="1">BLCCT55</strain>
    </source>
</reference>
<protein>
    <submittedName>
        <fullName evidence="1">Uncharacterized protein</fullName>
    </submittedName>
</protein>